<evidence type="ECO:0000313" key="2">
    <source>
        <dbReference type="EMBL" id="MBR0551508.1"/>
    </source>
</evidence>
<comment type="caution">
    <text evidence="2">The sequence shown here is derived from an EMBL/GenBank/DDBJ whole genome shotgun (WGS) entry which is preliminary data.</text>
</comment>
<keyword evidence="1" id="KW-0472">Membrane</keyword>
<gene>
    <name evidence="2" type="ORF">J7S20_03190</name>
</gene>
<proteinExistence type="predicted"/>
<keyword evidence="1" id="KW-1133">Transmembrane helix</keyword>
<accession>A0A8T4I937</accession>
<evidence type="ECO:0000256" key="1">
    <source>
        <dbReference type="SAM" id="Phobius"/>
    </source>
</evidence>
<dbReference type="Proteomes" id="UP000676996">
    <property type="component" value="Unassembled WGS sequence"/>
</dbReference>
<name>A0A8T4I937_9SPHN</name>
<organism evidence="2 3">
    <name type="scientific">Stakelama marina</name>
    <dbReference type="NCBI Taxonomy" id="2826939"/>
    <lineage>
        <taxon>Bacteria</taxon>
        <taxon>Pseudomonadati</taxon>
        <taxon>Pseudomonadota</taxon>
        <taxon>Alphaproteobacteria</taxon>
        <taxon>Sphingomonadales</taxon>
        <taxon>Sphingomonadaceae</taxon>
        <taxon>Stakelama</taxon>
    </lineage>
</organism>
<evidence type="ECO:0000313" key="3">
    <source>
        <dbReference type="Proteomes" id="UP000676996"/>
    </source>
</evidence>
<sequence>MRTRSLPQLVRRATRFCSDQSGLALIEFALTLPLFLTLSLTGAEITNYTITRMRVSQLALHIADNASRIGTGSQLQAKTISESDINDLLTGAGLQAGSLDLYTRGRVIVSDLEPMSNPNTSGKFRIKWQRCRGAITTHKSSFGEQGDTDLDGIGNTNHKATAIDTGATMFVEVFYEYQPLIETSLSPSRTMIETASMMVRDKRDLTKIYNTENAPVSSC</sequence>
<keyword evidence="3" id="KW-1185">Reference proteome</keyword>
<reference evidence="2" key="1">
    <citation type="submission" date="2021-04" db="EMBL/GenBank/DDBJ databases">
        <title>Ouciella asimina sp. nov., isolated from the surface seawater in the hydrothermal field of Okinawa Trough.</title>
        <authorList>
            <person name="Shuang W."/>
        </authorList>
    </citation>
    <scope>NUCLEOTIDE SEQUENCE</scope>
    <source>
        <strain evidence="2">LXI357</strain>
    </source>
</reference>
<dbReference type="AlphaFoldDB" id="A0A8T4I937"/>
<keyword evidence="1" id="KW-0812">Transmembrane</keyword>
<protein>
    <submittedName>
        <fullName evidence="2">Pilus assembly protein</fullName>
    </submittedName>
</protein>
<feature type="transmembrane region" description="Helical" evidence="1">
    <location>
        <begin position="21"/>
        <end position="43"/>
    </location>
</feature>
<dbReference type="EMBL" id="JAGRQC010000001">
    <property type="protein sequence ID" value="MBR0551508.1"/>
    <property type="molecule type" value="Genomic_DNA"/>
</dbReference>